<dbReference type="PANTHER" id="PTHR34580">
    <property type="match status" value="1"/>
</dbReference>
<dbReference type="Pfam" id="PF25583">
    <property type="entry name" value="WCX"/>
    <property type="match status" value="1"/>
</dbReference>
<dbReference type="PATRIC" id="fig|1423772.3.peg.1728"/>
<accession>A0A0R2BGP6</accession>
<dbReference type="InterPro" id="IPR051534">
    <property type="entry name" value="CBASS_pafABC_assoc_protein"/>
</dbReference>
<evidence type="ECO:0000259" key="2">
    <source>
        <dbReference type="Pfam" id="PF25583"/>
    </source>
</evidence>
<evidence type="ECO:0000313" key="3">
    <source>
        <dbReference type="EMBL" id="KRM78112.1"/>
    </source>
</evidence>
<evidence type="ECO:0000259" key="1">
    <source>
        <dbReference type="Pfam" id="PF13280"/>
    </source>
</evidence>
<gene>
    <name evidence="3" type="ORF">FC48_GL001624</name>
</gene>
<evidence type="ECO:0000313" key="4">
    <source>
        <dbReference type="Proteomes" id="UP000051612"/>
    </source>
</evidence>
<name>A0A0R2BGP6_9LACO</name>
<sequence length="315" mass="36415">MSSSATRLLDIYHKLLNGAAITKEEFAQKYEVAPRTIQRDLADIRLFLEEYRPDAKLQYNRSTKSSYLVGQNNTLGKAETLALCKILLASRAFTKKETDHLLGALNDNLPPAEQKELNWIIKNEQSNYVELQHTKALLQILWEFSNYIVKHQLLNIVYTRQDKKQVTHTILPKAIIFSDYYFYVVSYSQNAEQDLFFRLDRIIDYTPLDKKAGHSQNLRYEDGKLRQNIQFMTPGDLLTITFEFSGTVEAALDRFPNSKVIKKLADSVVIEAETIDQGAMMWLLSQGKRVKVLSPDNFKAKMKQELKEMLQNYTS</sequence>
<dbReference type="PANTHER" id="PTHR34580:SF1">
    <property type="entry name" value="PROTEIN PAFC"/>
    <property type="match status" value="1"/>
</dbReference>
<comment type="caution">
    <text evidence="3">The sequence shown here is derived from an EMBL/GenBank/DDBJ whole genome shotgun (WGS) entry which is preliminary data.</text>
</comment>
<feature type="domain" description="WCX" evidence="2">
    <location>
        <begin position="239"/>
        <end position="310"/>
    </location>
</feature>
<feature type="domain" description="WYL" evidence="1">
    <location>
        <begin position="144"/>
        <end position="206"/>
    </location>
</feature>
<dbReference type="Pfam" id="PF13280">
    <property type="entry name" value="WYL"/>
    <property type="match status" value="1"/>
</dbReference>
<proteinExistence type="predicted"/>
<dbReference type="InterPro" id="IPR057727">
    <property type="entry name" value="WCX_dom"/>
</dbReference>
<organism evidence="3 4">
    <name type="scientific">Ligilactobacillus murinus DSM 20452 = NBRC 14221</name>
    <dbReference type="NCBI Taxonomy" id="1423772"/>
    <lineage>
        <taxon>Bacteria</taxon>
        <taxon>Bacillati</taxon>
        <taxon>Bacillota</taxon>
        <taxon>Bacilli</taxon>
        <taxon>Lactobacillales</taxon>
        <taxon>Lactobacillaceae</taxon>
        <taxon>Ligilactobacillus</taxon>
    </lineage>
</organism>
<dbReference type="InterPro" id="IPR026881">
    <property type="entry name" value="WYL_dom"/>
</dbReference>
<protein>
    <submittedName>
        <fullName evidence="3">Uncharacterized protein</fullName>
    </submittedName>
</protein>
<dbReference type="EMBL" id="AYYN01000002">
    <property type="protein sequence ID" value="KRM78112.1"/>
    <property type="molecule type" value="Genomic_DNA"/>
</dbReference>
<dbReference type="RefSeq" id="WP_056957924.1">
    <property type="nucleotide sequence ID" value="NZ_AYYN01000002.1"/>
</dbReference>
<dbReference type="AlphaFoldDB" id="A0A0R2BGP6"/>
<reference evidence="3 4" key="1">
    <citation type="journal article" date="2015" name="Genome Announc.">
        <title>Expanding the biotechnology potential of lactobacilli through comparative genomics of 213 strains and associated genera.</title>
        <authorList>
            <person name="Sun Z."/>
            <person name="Harris H.M."/>
            <person name="McCann A."/>
            <person name="Guo C."/>
            <person name="Argimon S."/>
            <person name="Zhang W."/>
            <person name="Yang X."/>
            <person name="Jeffery I.B."/>
            <person name="Cooney J.C."/>
            <person name="Kagawa T.F."/>
            <person name="Liu W."/>
            <person name="Song Y."/>
            <person name="Salvetti E."/>
            <person name="Wrobel A."/>
            <person name="Rasinkangas P."/>
            <person name="Parkhill J."/>
            <person name="Rea M.C."/>
            <person name="O'Sullivan O."/>
            <person name="Ritari J."/>
            <person name="Douillard F.P."/>
            <person name="Paul Ross R."/>
            <person name="Yang R."/>
            <person name="Briner A.E."/>
            <person name="Felis G.E."/>
            <person name="de Vos W.M."/>
            <person name="Barrangou R."/>
            <person name="Klaenhammer T.R."/>
            <person name="Caufield P.W."/>
            <person name="Cui Y."/>
            <person name="Zhang H."/>
            <person name="O'Toole P.W."/>
        </authorList>
    </citation>
    <scope>NUCLEOTIDE SEQUENCE [LARGE SCALE GENOMIC DNA]</scope>
    <source>
        <strain evidence="3 4">DSM 20452</strain>
    </source>
</reference>
<dbReference type="PROSITE" id="PS52050">
    <property type="entry name" value="WYL"/>
    <property type="match status" value="1"/>
</dbReference>
<dbReference type="Proteomes" id="UP000051612">
    <property type="component" value="Unassembled WGS sequence"/>
</dbReference>